<proteinExistence type="predicted"/>
<evidence type="ECO:0000313" key="4">
    <source>
        <dbReference type="RefSeq" id="XP_011497926.1"/>
    </source>
</evidence>
<keyword evidence="3" id="KW-1185">Reference proteome</keyword>
<feature type="coiled-coil region" evidence="1">
    <location>
        <begin position="506"/>
        <end position="540"/>
    </location>
</feature>
<dbReference type="Proteomes" id="UP000695007">
    <property type="component" value="Unplaced"/>
</dbReference>
<dbReference type="GO" id="GO:0007099">
    <property type="term" value="P:centriole replication"/>
    <property type="evidence" value="ECO:0007669"/>
    <property type="project" value="InterPro"/>
</dbReference>
<dbReference type="GO" id="GO:0005813">
    <property type="term" value="C:centrosome"/>
    <property type="evidence" value="ECO:0007669"/>
    <property type="project" value="TreeGrafter"/>
</dbReference>
<dbReference type="GO" id="GO:1902017">
    <property type="term" value="P:regulation of cilium assembly"/>
    <property type="evidence" value="ECO:0007669"/>
    <property type="project" value="InterPro"/>
</dbReference>
<dbReference type="InterPro" id="IPR038923">
    <property type="entry name" value="Centrobin"/>
</dbReference>
<reference evidence="4 5" key="1">
    <citation type="submission" date="2025-04" db="UniProtKB">
        <authorList>
            <consortium name="RefSeq"/>
        </authorList>
    </citation>
    <scope>IDENTIFICATION</scope>
</reference>
<feature type="compositionally biased region" description="Polar residues" evidence="2">
    <location>
        <begin position="158"/>
        <end position="177"/>
    </location>
</feature>
<dbReference type="CTD" id="38258"/>
<sequence length="1062" mass="121389">MSDSDDTDDLLLIPPDFFIVSSLDSDDRSEYSSYREHKTGVVSELIDHMQSLESRIFAIESKESSDTSLNCSRRLSFDSVMSFRQTLPRTISSVSQTSNIQNTPTKYFQCSSLPSTPSVRQQPYHTNEMHHSIKLHGNSITNNVPTNSNVQNKHDNSKLLSEPTSSQPASQNKNNLHVGTGFSDKESSSMLLSPLNECGNVKHHNVYSSLPLLNSFSATADHFHTDAKPISNMSLSEVDEFLQEVDNNDKGLMAKNGNCNGQPLQIDSKSLSNRNYFIERDDRDKRKTMEQKLKFSVNDYQSDGEKRKDVTDCSLFNDTSFSSFDTEKFMTEFKAWSPTLELSDSKISITELKNYDEMDKLSNAQQKKSDYICNNTDFSLENKTESLHQYLDANLISRCADEFTKSETFSTISAQQISQNISDSKSLPSIFKTPSNVSISKPAEALVKKPEISNNGINGNYSVEQSANIINSIDARNQRPQRLLTLSDLWNNDSSKSLEEQLRIKLEEERVRREHCEKLIQELQKKLLEQQEKIAVAVRLDNEKNSIICQFQVSWKKTKQRLCELESERETLDKLLKTISDKHQSEVNSCQEQIKSYKEELSKALNLATGYKEKSDSLIKEKVDMLNSHANELQNYKSLVQQAETRYEEMKVECQKLFDKNQQTDETLKVTQQDLTKELLKSNEVRNEMTVIHKALDACETELIILRQEKENLQLKLKEEGNRNNILEQSKASLIIGINEAKESEKLAKNEIKSLSDQHEKLRVELRDVYQKQVDEVVKAKLQEFQTQLDSAEMIFQNEIETKQLAIAECAARKIKSVIDKHKLEINLIEEKHIEEKKLFEIKAAQATQRAAMLEAQLSSNQKSKSQLVEQLHSMLQKQWQQALLIISGGNGENMSSIKKLNVDKLFTLSNEKNLDLMPSHCSPLLHSEPMKLDTRKNSGLQNIQNQEHQNENLATLISHDETPVSSRKETTSDLRKYIKMILDMQQAKEDYTKPKFFNGSPPTNKESSEKQSSTKDISTSNEGSSTWQPISEISVHDTSEYLSVPQKFNFKNDHKQKPPWK</sequence>
<name>A0AAJ7DVI4_9HYME</name>
<dbReference type="AlphaFoldDB" id="A0AAJ7DVI4"/>
<feature type="region of interest" description="Disordered" evidence="2">
    <location>
        <begin position="138"/>
        <end position="186"/>
    </location>
</feature>
<gene>
    <name evidence="4 5 6" type="primary">LOC105362238</name>
</gene>
<evidence type="ECO:0000256" key="1">
    <source>
        <dbReference type="SAM" id="Coils"/>
    </source>
</evidence>
<evidence type="ECO:0000256" key="2">
    <source>
        <dbReference type="SAM" id="MobiDB-lite"/>
    </source>
</evidence>
<keyword evidence="1" id="KW-0175">Coiled coil</keyword>
<dbReference type="GO" id="GO:0005814">
    <property type="term" value="C:centriole"/>
    <property type="evidence" value="ECO:0007669"/>
    <property type="project" value="TreeGrafter"/>
</dbReference>
<evidence type="ECO:0000313" key="5">
    <source>
        <dbReference type="RefSeq" id="XP_011497927.1"/>
    </source>
</evidence>
<feature type="coiled-coil region" evidence="1">
    <location>
        <begin position="580"/>
        <end position="660"/>
    </location>
</feature>
<dbReference type="PANTHER" id="PTHR34439:SF1">
    <property type="entry name" value="CENTROBIN"/>
    <property type="match status" value="1"/>
</dbReference>
<feature type="compositionally biased region" description="Polar residues" evidence="2">
    <location>
        <begin position="138"/>
        <end position="151"/>
    </location>
</feature>
<evidence type="ECO:0000313" key="3">
    <source>
        <dbReference type="Proteomes" id="UP000695007"/>
    </source>
</evidence>
<dbReference type="GO" id="GO:0051299">
    <property type="term" value="P:centrosome separation"/>
    <property type="evidence" value="ECO:0007669"/>
    <property type="project" value="TreeGrafter"/>
</dbReference>
<feature type="coiled-coil region" evidence="1">
    <location>
        <begin position="696"/>
        <end position="772"/>
    </location>
</feature>
<dbReference type="KEGG" id="csol:105362238"/>
<protein>
    <submittedName>
        <fullName evidence="4 5">Myosin heavy chain, non-muscle isoform X1</fullName>
    </submittedName>
</protein>
<organism evidence="3 4">
    <name type="scientific">Ceratosolen solmsi marchali</name>
    <dbReference type="NCBI Taxonomy" id="326594"/>
    <lineage>
        <taxon>Eukaryota</taxon>
        <taxon>Metazoa</taxon>
        <taxon>Ecdysozoa</taxon>
        <taxon>Arthropoda</taxon>
        <taxon>Hexapoda</taxon>
        <taxon>Insecta</taxon>
        <taxon>Pterygota</taxon>
        <taxon>Neoptera</taxon>
        <taxon>Endopterygota</taxon>
        <taxon>Hymenoptera</taxon>
        <taxon>Apocrita</taxon>
        <taxon>Proctotrupomorpha</taxon>
        <taxon>Chalcidoidea</taxon>
        <taxon>Agaonidae</taxon>
        <taxon>Agaoninae</taxon>
        <taxon>Ceratosolen</taxon>
    </lineage>
</organism>
<accession>A0AAJ7DVI4</accession>
<dbReference type="RefSeq" id="XP_011497927.1">
    <property type="nucleotide sequence ID" value="XM_011499625.1"/>
</dbReference>
<feature type="region of interest" description="Disordered" evidence="2">
    <location>
        <begin position="992"/>
        <end position="1032"/>
    </location>
</feature>
<dbReference type="RefSeq" id="XP_011497928.1">
    <property type="nucleotide sequence ID" value="XM_011499626.1"/>
</dbReference>
<dbReference type="RefSeq" id="XP_011497926.1">
    <property type="nucleotide sequence ID" value="XM_011499624.1"/>
</dbReference>
<dbReference type="PANTHER" id="PTHR34439">
    <property type="entry name" value="CENTROBIN"/>
    <property type="match status" value="1"/>
</dbReference>
<dbReference type="GO" id="GO:1902410">
    <property type="term" value="P:mitotic cytokinetic process"/>
    <property type="evidence" value="ECO:0007669"/>
    <property type="project" value="TreeGrafter"/>
</dbReference>
<dbReference type="GeneID" id="105362238"/>
<evidence type="ECO:0000313" key="6">
    <source>
        <dbReference type="RefSeq" id="XP_011497928.1"/>
    </source>
</evidence>
<feature type="compositionally biased region" description="Polar residues" evidence="2">
    <location>
        <begin position="1015"/>
        <end position="1032"/>
    </location>
</feature>